<dbReference type="Proteomes" id="UP000034846">
    <property type="component" value="Unassembled WGS sequence"/>
</dbReference>
<keyword evidence="1" id="KW-0472">Membrane</keyword>
<evidence type="ECO:0000313" key="3">
    <source>
        <dbReference type="Proteomes" id="UP000034846"/>
    </source>
</evidence>
<dbReference type="AlphaFoldDB" id="A0A0G1XI59"/>
<gene>
    <name evidence="2" type="ORF">UY72_C0007G0013</name>
</gene>
<accession>A0A0G1XI59</accession>
<evidence type="ECO:0000256" key="1">
    <source>
        <dbReference type="SAM" id="Phobius"/>
    </source>
</evidence>
<reference evidence="2 3" key="1">
    <citation type="journal article" date="2015" name="Nature">
        <title>rRNA introns, odd ribosomes, and small enigmatic genomes across a large radiation of phyla.</title>
        <authorList>
            <person name="Brown C.T."/>
            <person name="Hug L.A."/>
            <person name="Thomas B.C."/>
            <person name="Sharon I."/>
            <person name="Castelle C.J."/>
            <person name="Singh A."/>
            <person name="Wilkins M.J."/>
            <person name="Williams K.H."/>
            <person name="Banfield J.F."/>
        </authorList>
    </citation>
    <scope>NUCLEOTIDE SEQUENCE [LARGE SCALE GENOMIC DNA]</scope>
</reference>
<sequence length="265" mass="26840">MTKGLVRKGGIGSLANQLLVGIIVCTLFVVFGIVFAGFTRAASPPNIIGYQGRLLNSNGVPVSDATASIIFELYDADAAGTCLWSNSSATCATATARTVTLTDGLFSENLGDTAAGVPYAAISDAVFANNAAVYLQITVNGEAFTTRRQILAAPYALNSDSVDGFNTTQAGGTSALIPVLDSTGNLQLTGNPSGSLASNASIYINPAGADTAANDAILGVAVGGSALLTVDVEGDVSATGDLSVNGFALLLAALVLFRLIRRVEL</sequence>
<name>A0A0G1XI59_9BACT</name>
<keyword evidence="1" id="KW-0812">Transmembrane</keyword>
<protein>
    <submittedName>
        <fullName evidence="2">Uncharacterized protein</fullName>
    </submittedName>
</protein>
<keyword evidence="1" id="KW-1133">Transmembrane helix</keyword>
<proteinExistence type="predicted"/>
<evidence type="ECO:0000313" key="2">
    <source>
        <dbReference type="EMBL" id="KKW30616.1"/>
    </source>
</evidence>
<feature type="transmembrane region" description="Helical" evidence="1">
    <location>
        <begin position="18"/>
        <end position="38"/>
    </location>
</feature>
<dbReference type="EMBL" id="LCRD01000007">
    <property type="protein sequence ID" value="KKW30616.1"/>
    <property type="molecule type" value="Genomic_DNA"/>
</dbReference>
<comment type="caution">
    <text evidence="2">The sequence shown here is derived from an EMBL/GenBank/DDBJ whole genome shotgun (WGS) entry which is preliminary data.</text>
</comment>
<organism evidence="2 3">
    <name type="scientific">Candidatus Uhrbacteria bacterium GW2011_GWD2_52_7</name>
    <dbReference type="NCBI Taxonomy" id="1618989"/>
    <lineage>
        <taxon>Bacteria</taxon>
        <taxon>Candidatus Uhriibacteriota</taxon>
    </lineage>
</organism>